<dbReference type="InterPro" id="IPR050568">
    <property type="entry name" value="Transcr_DNA_Rep_Reg"/>
</dbReference>
<accession>A0A1E4TI44</accession>
<feature type="compositionally biased region" description="Basic residues" evidence="3">
    <location>
        <begin position="198"/>
        <end position="210"/>
    </location>
</feature>
<feature type="region of interest" description="Disordered" evidence="3">
    <location>
        <begin position="1"/>
        <end position="64"/>
    </location>
</feature>
<dbReference type="PANTHER" id="PTHR10252">
    <property type="entry name" value="HISTONE-LIKE TRANSCRIPTION FACTOR CCAAT-RELATED"/>
    <property type="match status" value="1"/>
</dbReference>
<dbReference type="GO" id="GO:0008623">
    <property type="term" value="C:CHRAC"/>
    <property type="evidence" value="ECO:0007669"/>
    <property type="project" value="TreeGrafter"/>
</dbReference>
<dbReference type="GO" id="GO:0006261">
    <property type="term" value="P:DNA-templated DNA replication"/>
    <property type="evidence" value="ECO:0007669"/>
    <property type="project" value="TreeGrafter"/>
</dbReference>
<feature type="domain" description="Transcription factor CBF/NF-Y/archaeal histone" evidence="4">
    <location>
        <begin position="243"/>
        <end position="306"/>
    </location>
</feature>
<sequence length="363" mass="39714">MEHQLPRMDHPGSQENTRIPLPEQQQQQQQPQQVMHHNLHPQPHQHPHQHPHASQLGHMPPGMAPGHSNMVYSYEHLPVPPPGAYPAYGMQQYGYIHPGIPMPGPPMGHFMPVPGPAPIMHPMQRMSQGSEIEMSQPVYQPPAPAPALASAASPPLPPSSSPPTAATAAAPTESTQIEQAPTPTPTADTEAPVTSPSSRRRQSPATKQRKKKEDGSIDLKKLLNGRNIESYEKEELEKLAKLDLPVSRVRKVLRVDPDSVVYSKDATFAIAAATEHFLSYIGTKSVELSRLDRRSGIQYKDVANAVEKYDALGFLEDLIPKTVPVSTARKMKPKGSIESSDTNETNDTVAEGPEKTQPNAEAE</sequence>
<dbReference type="OrthoDB" id="636685at2759"/>
<feature type="compositionally biased region" description="Basic residues" evidence="3">
    <location>
        <begin position="37"/>
        <end position="51"/>
    </location>
</feature>
<evidence type="ECO:0000313" key="5">
    <source>
        <dbReference type="EMBL" id="ODV91421.1"/>
    </source>
</evidence>
<name>A0A1E4TI44_9ASCO</name>
<dbReference type="Gene3D" id="1.10.20.10">
    <property type="entry name" value="Histone, subunit A"/>
    <property type="match status" value="1"/>
</dbReference>
<dbReference type="InterPro" id="IPR009072">
    <property type="entry name" value="Histone-fold"/>
</dbReference>
<evidence type="ECO:0000256" key="3">
    <source>
        <dbReference type="SAM" id="MobiDB-lite"/>
    </source>
</evidence>
<reference evidence="6" key="1">
    <citation type="submission" date="2016-02" db="EMBL/GenBank/DDBJ databases">
        <title>Comparative genomics of biotechnologically important yeasts.</title>
        <authorList>
            <consortium name="DOE Joint Genome Institute"/>
            <person name="Riley R."/>
            <person name="Haridas S."/>
            <person name="Wolfe K.H."/>
            <person name="Lopes M.R."/>
            <person name="Hittinger C.T."/>
            <person name="Goker M."/>
            <person name="Salamov A."/>
            <person name="Wisecaver J."/>
            <person name="Long T.M."/>
            <person name="Aerts A.L."/>
            <person name="Barry K."/>
            <person name="Choi C."/>
            <person name="Clum A."/>
            <person name="Coughlan A.Y."/>
            <person name="Deshpande S."/>
            <person name="Douglass A.P."/>
            <person name="Hanson S.J."/>
            <person name="Klenk H.-P."/>
            <person name="Labutti K."/>
            <person name="Lapidus A."/>
            <person name="Lindquist E."/>
            <person name="Lipzen A."/>
            <person name="Meier-Kolthoff J.P."/>
            <person name="Ohm R.A."/>
            <person name="Otillar R.P."/>
            <person name="Pangilinan J."/>
            <person name="Peng Y."/>
            <person name="Rokas A."/>
            <person name="Rosa C.A."/>
            <person name="Scheuner C."/>
            <person name="Sibirny A.A."/>
            <person name="Slot J.C."/>
            <person name="Stielow J.B."/>
            <person name="Sun H."/>
            <person name="Kurtzman C.P."/>
            <person name="Blackwell M."/>
            <person name="Jeffries T.W."/>
            <person name="Grigoriev I.V."/>
        </authorList>
    </citation>
    <scope>NUCLEOTIDE SEQUENCE [LARGE SCALE GENOMIC DNA]</scope>
    <source>
        <strain evidence="6">NRRL Y-17796</strain>
    </source>
</reference>
<feature type="region of interest" description="Disordered" evidence="3">
    <location>
        <begin position="116"/>
        <end position="218"/>
    </location>
</feature>
<gene>
    <name evidence="5" type="ORF">CANCADRAFT_45006</name>
</gene>
<dbReference type="EMBL" id="KV453842">
    <property type="protein sequence ID" value="ODV91421.1"/>
    <property type="molecule type" value="Genomic_DNA"/>
</dbReference>
<dbReference type="Pfam" id="PF00808">
    <property type="entry name" value="CBFD_NFYB_HMF"/>
    <property type="match status" value="1"/>
</dbReference>
<evidence type="ECO:0000256" key="2">
    <source>
        <dbReference type="ARBA" id="ARBA00023242"/>
    </source>
</evidence>
<dbReference type="InterPro" id="IPR003958">
    <property type="entry name" value="CBFA_NFYB_domain"/>
</dbReference>
<feature type="compositionally biased region" description="Low complexity" evidence="3">
    <location>
        <begin position="24"/>
        <end position="33"/>
    </location>
</feature>
<feature type="compositionally biased region" description="Low complexity" evidence="3">
    <location>
        <begin position="162"/>
        <end position="171"/>
    </location>
</feature>
<dbReference type="Proteomes" id="UP000095023">
    <property type="component" value="Unassembled WGS sequence"/>
</dbReference>
<evidence type="ECO:0000313" key="6">
    <source>
        <dbReference type="Proteomes" id="UP000095023"/>
    </source>
</evidence>
<dbReference type="GO" id="GO:0046982">
    <property type="term" value="F:protein heterodimerization activity"/>
    <property type="evidence" value="ECO:0007669"/>
    <property type="project" value="InterPro"/>
</dbReference>
<dbReference type="AlphaFoldDB" id="A0A1E4TI44"/>
<dbReference type="CDD" id="cd23645">
    <property type="entry name" value="HFD_Dpb3-like"/>
    <property type="match status" value="1"/>
</dbReference>
<dbReference type="SUPFAM" id="SSF47113">
    <property type="entry name" value="Histone-fold"/>
    <property type="match status" value="1"/>
</dbReference>
<keyword evidence="6" id="KW-1185">Reference proteome</keyword>
<feature type="compositionally biased region" description="Polar residues" evidence="3">
    <location>
        <begin position="337"/>
        <end position="348"/>
    </location>
</feature>
<protein>
    <recommendedName>
        <fullName evidence="4">Transcription factor CBF/NF-Y/archaeal histone domain-containing protein</fullName>
    </recommendedName>
</protein>
<keyword evidence="2" id="KW-0539">Nucleus</keyword>
<feature type="compositionally biased region" description="Basic and acidic residues" evidence="3">
    <location>
        <begin position="1"/>
        <end position="12"/>
    </location>
</feature>
<evidence type="ECO:0000259" key="4">
    <source>
        <dbReference type="Pfam" id="PF00808"/>
    </source>
</evidence>
<evidence type="ECO:0000256" key="1">
    <source>
        <dbReference type="ARBA" id="ARBA00004123"/>
    </source>
</evidence>
<organism evidence="5 6">
    <name type="scientific">Tortispora caseinolytica NRRL Y-17796</name>
    <dbReference type="NCBI Taxonomy" id="767744"/>
    <lineage>
        <taxon>Eukaryota</taxon>
        <taxon>Fungi</taxon>
        <taxon>Dikarya</taxon>
        <taxon>Ascomycota</taxon>
        <taxon>Saccharomycotina</taxon>
        <taxon>Trigonopsidomycetes</taxon>
        <taxon>Trigonopsidales</taxon>
        <taxon>Trigonopsidaceae</taxon>
        <taxon>Tortispora</taxon>
    </lineage>
</organism>
<proteinExistence type="predicted"/>
<feature type="region of interest" description="Disordered" evidence="3">
    <location>
        <begin position="325"/>
        <end position="363"/>
    </location>
</feature>
<dbReference type="PANTHER" id="PTHR10252:SF54">
    <property type="entry name" value="CHROMATIN ACCESSIBILITY COMPLEX PROTEIN 1"/>
    <property type="match status" value="1"/>
</dbReference>
<comment type="subcellular location">
    <subcellularLocation>
        <location evidence="1">Nucleus</location>
    </subcellularLocation>
</comment>